<organism evidence="4 5">
    <name type="scientific">Opisthorchis viverrini</name>
    <name type="common">Southeast Asian liver fluke</name>
    <dbReference type="NCBI Taxonomy" id="6198"/>
    <lineage>
        <taxon>Eukaryota</taxon>
        <taxon>Metazoa</taxon>
        <taxon>Spiralia</taxon>
        <taxon>Lophotrochozoa</taxon>
        <taxon>Platyhelminthes</taxon>
        <taxon>Trematoda</taxon>
        <taxon>Digenea</taxon>
        <taxon>Opisthorchiida</taxon>
        <taxon>Opisthorchiata</taxon>
        <taxon>Opisthorchiidae</taxon>
        <taxon>Opisthorchis</taxon>
    </lineage>
</organism>
<gene>
    <name evidence="4" type="ORF">T265_04619</name>
</gene>
<dbReference type="InterPro" id="IPR027080">
    <property type="entry name" value="Unc-13"/>
</dbReference>
<dbReference type="GO" id="GO:0005516">
    <property type="term" value="F:calmodulin binding"/>
    <property type="evidence" value="ECO:0007669"/>
    <property type="project" value="TreeGrafter"/>
</dbReference>
<protein>
    <recommendedName>
        <fullName evidence="3">Phorbol-ester/DAG-type domain-containing protein</fullName>
    </recommendedName>
</protein>
<reference evidence="4 5" key="1">
    <citation type="submission" date="2013-11" db="EMBL/GenBank/DDBJ databases">
        <title>Opisthorchis viverrini - life in the bile duct.</title>
        <authorList>
            <person name="Young N.D."/>
            <person name="Nagarajan N."/>
            <person name="Lin S.J."/>
            <person name="Korhonen P.K."/>
            <person name="Jex A.R."/>
            <person name="Hall R.S."/>
            <person name="Safavi-Hemami H."/>
            <person name="Kaewkong W."/>
            <person name="Bertrand D."/>
            <person name="Gao S."/>
            <person name="Seet Q."/>
            <person name="Wongkham S."/>
            <person name="Teh B.T."/>
            <person name="Wongkham C."/>
            <person name="Intapan P.M."/>
            <person name="Maleewong W."/>
            <person name="Yang X."/>
            <person name="Hu M."/>
            <person name="Wang Z."/>
            <person name="Hofmann A."/>
            <person name="Sternberg P.W."/>
            <person name="Tan P."/>
            <person name="Wang J."/>
            <person name="Gasser R.B."/>
        </authorList>
    </citation>
    <scope>NUCLEOTIDE SEQUENCE [LARGE SCALE GENOMIC DNA]</scope>
</reference>
<evidence type="ECO:0000256" key="2">
    <source>
        <dbReference type="ARBA" id="ARBA00022833"/>
    </source>
</evidence>
<dbReference type="GO" id="GO:0061789">
    <property type="term" value="P:dense core granule priming"/>
    <property type="evidence" value="ECO:0007669"/>
    <property type="project" value="TreeGrafter"/>
</dbReference>
<feature type="domain" description="Phorbol-ester/DAG-type" evidence="3">
    <location>
        <begin position="283"/>
        <end position="333"/>
    </location>
</feature>
<dbReference type="GO" id="GO:0098831">
    <property type="term" value="C:presynaptic active zone cytoplasmic component"/>
    <property type="evidence" value="ECO:0007669"/>
    <property type="project" value="TreeGrafter"/>
</dbReference>
<dbReference type="SUPFAM" id="SSF57889">
    <property type="entry name" value="Cysteine-rich domain"/>
    <property type="match status" value="2"/>
</dbReference>
<dbReference type="PANTHER" id="PTHR10480">
    <property type="entry name" value="PROTEIN UNC-13 HOMOLOG"/>
    <property type="match status" value="1"/>
</dbReference>
<dbReference type="GO" id="GO:0042734">
    <property type="term" value="C:presynaptic membrane"/>
    <property type="evidence" value="ECO:0007669"/>
    <property type="project" value="TreeGrafter"/>
</dbReference>
<keyword evidence="2" id="KW-0862">Zinc</keyword>
<dbReference type="GO" id="GO:0016082">
    <property type="term" value="P:synaptic vesicle priming"/>
    <property type="evidence" value="ECO:0007669"/>
    <property type="project" value="TreeGrafter"/>
</dbReference>
<dbReference type="GO" id="GO:0099525">
    <property type="term" value="P:presynaptic dense core vesicle exocytosis"/>
    <property type="evidence" value="ECO:0007669"/>
    <property type="project" value="TreeGrafter"/>
</dbReference>
<dbReference type="GO" id="GO:0046872">
    <property type="term" value="F:metal ion binding"/>
    <property type="evidence" value="ECO:0007669"/>
    <property type="project" value="UniProtKB-KW"/>
</dbReference>
<evidence type="ECO:0000313" key="5">
    <source>
        <dbReference type="Proteomes" id="UP000054324"/>
    </source>
</evidence>
<dbReference type="GO" id="GO:0017075">
    <property type="term" value="F:syntaxin-1 binding"/>
    <property type="evidence" value="ECO:0007669"/>
    <property type="project" value="TreeGrafter"/>
</dbReference>
<name>A0A074ZZ30_OPIVI</name>
<accession>A0A074ZZ30</accession>
<dbReference type="STRING" id="6198.A0A074ZZ30"/>
<proteinExistence type="predicted"/>
<keyword evidence="5" id="KW-1185">Reference proteome</keyword>
<dbReference type="GO" id="GO:0031594">
    <property type="term" value="C:neuromuscular junction"/>
    <property type="evidence" value="ECO:0007669"/>
    <property type="project" value="TreeGrafter"/>
</dbReference>
<dbReference type="RefSeq" id="XP_009167665.1">
    <property type="nucleotide sequence ID" value="XM_009169401.1"/>
</dbReference>
<dbReference type="PROSITE" id="PS00479">
    <property type="entry name" value="ZF_DAG_PE_1"/>
    <property type="match status" value="2"/>
</dbReference>
<evidence type="ECO:0000259" key="3">
    <source>
        <dbReference type="PROSITE" id="PS50081"/>
    </source>
</evidence>
<dbReference type="Gene3D" id="3.30.60.20">
    <property type="match status" value="2"/>
</dbReference>
<dbReference type="SMART" id="SM00109">
    <property type="entry name" value="C1"/>
    <property type="match status" value="2"/>
</dbReference>
<evidence type="ECO:0000313" key="4">
    <source>
        <dbReference type="EMBL" id="KER28575.1"/>
    </source>
</evidence>
<sequence length="452" mass="50936">MINYFMLHLFTHTLLSPQKRAERDAAVALGFYKSIDSAPEKPWGKRGLTMVSDLTMAQKRTLTALPASLANWSSLTDQELKQHVYRKTLQALAYPISSNTPHNFQLFNATSPTYCYECEGLLWGVARQGLRCTECGVKCHDKCKGLLNADCLQRESVAFFFLRLLFGFSFYPRGLDLCLHHVNSAPLHEYSGLRCIGTLSKPDLFIKETTHKVAENSSTADDRFHPSWGSSGRCSPRVSVNLMLNPRRAKPLVGCPRAFNDLKQHVYRKTLQALAYPISSNTPHNFQLFNATSPTYCYECEGLLWGVARQGLRCTECGVKCHDKCKGLLNADCLQRESVAFFFTCDCCLALVFIHLSKPDLFIKETTHKVAENSSTADDRFHPSWGSSGRCSPRVSVNLMLNPRRAKPLVGCPRAFNDLNTRLTETRGLRLPDEPQEGRYRSWAVEEFSATL</sequence>
<dbReference type="GO" id="GO:0016081">
    <property type="term" value="P:synaptic vesicle docking"/>
    <property type="evidence" value="ECO:0007669"/>
    <property type="project" value="TreeGrafter"/>
</dbReference>
<dbReference type="GO" id="GO:0019992">
    <property type="term" value="F:diacylglycerol binding"/>
    <property type="evidence" value="ECO:0007669"/>
    <property type="project" value="InterPro"/>
</dbReference>
<dbReference type="CTD" id="20318801"/>
<dbReference type="GO" id="GO:0043195">
    <property type="term" value="C:terminal bouton"/>
    <property type="evidence" value="ECO:0007669"/>
    <property type="project" value="TreeGrafter"/>
</dbReference>
<evidence type="ECO:0000256" key="1">
    <source>
        <dbReference type="ARBA" id="ARBA00022723"/>
    </source>
</evidence>
<dbReference type="OrthoDB" id="6275741at2759"/>
<dbReference type="Proteomes" id="UP000054324">
    <property type="component" value="Unassembled WGS sequence"/>
</dbReference>
<dbReference type="GeneID" id="20318801"/>
<dbReference type="KEGG" id="ovi:T265_04619"/>
<dbReference type="EMBL" id="KL596696">
    <property type="protein sequence ID" value="KER28575.1"/>
    <property type="molecule type" value="Genomic_DNA"/>
</dbReference>
<keyword evidence="1" id="KW-0479">Metal-binding</keyword>
<dbReference type="GO" id="GO:0030672">
    <property type="term" value="C:synaptic vesicle membrane"/>
    <property type="evidence" value="ECO:0007669"/>
    <property type="project" value="TreeGrafter"/>
</dbReference>
<dbReference type="PROSITE" id="PS50081">
    <property type="entry name" value="ZF_DAG_PE_2"/>
    <property type="match status" value="2"/>
</dbReference>
<dbReference type="PANTHER" id="PTHR10480:SF12">
    <property type="entry name" value="UNC-13, ISOFORM E"/>
    <property type="match status" value="1"/>
</dbReference>
<dbReference type="Pfam" id="PF00130">
    <property type="entry name" value="C1_1"/>
    <property type="match status" value="2"/>
</dbReference>
<dbReference type="AlphaFoldDB" id="A0A074ZZ30"/>
<feature type="domain" description="Phorbol-ester/DAG-type" evidence="3">
    <location>
        <begin position="101"/>
        <end position="151"/>
    </location>
</feature>
<dbReference type="InterPro" id="IPR002219">
    <property type="entry name" value="PKC_DAG/PE"/>
</dbReference>
<dbReference type="InterPro" id="IPR046349">
    <property type="entry name" value="C1-like_sf"/>
</dbReference>
<dbReference type="GO" id="GO:0035249">
    <property type="term" value="P:synaptic transmission, glutamatergic"/>
    <property type="evidence" value="ECO:0007669"/>
    <property type="project" value="TreeGrafter"/>
</dbReference>